<name>A0A0B7BXU0_9EUPU</name>
<feature type="region of interest" description="Disordered" evidence="1">
    <location>
        <begin position="63"/>
        <end position="222"/>
    </location>
</feature>
<feature type="compositionally biased region" description="Polar residues" evidence="1">
    <location>
        <begin position="99"/>
        <end position="112"/>
    </location>
</feature>
<feature type="compositionally biased region" description="Polar residues" evidence="1">
    <location>
        <begin position="63"/>
        <end position="83"/>
    </location>
</feature>
<feature type="compositionally biased region" description="Low complexity" evidence="1">
    <location>
        <begin position="113"/>
        <end position="122"/>
    </location>
</feature>
<feature type="non-terminal residue" evidence="2">
    <location>
        <position position="1"/>
    </location>
</feature>
<dbReference type="EMBL" id="HACG01050095">
    <property type="protein sequence ID" value="CEK96960.1"/>
    <property type="molecule type" value="Transcribed_RNA"/>
</dbReference>
<proteinExistence type="predicted"/>
<feature type="compositionally biased region" description="Basic and acidic residues" evidence="1">
    <location>
        <begin position="136"/>
        <end position="146"/>
    </location>
</feature>
<feature type="compositionally biased region" description="Basic and acidic residues" evidence="1">
    <location>
        <begin position="84"/>
        <end position="98"/>
    </location>
</feature>
<evidence type="ECO:0000313" key="2">
    <source>
        <dbReference type="EMBL" id="CEK96960.1"/>
    </source>
</evidence>
<feature type="compositionally biased region" description="Basic and acidic residues" evidence="1">
    <location>
        <begin position="179"/>
        <end position="192"/>
    </location>
</feature>
<reference evidence="2" key="1">
    <citation type="submission" date="2014-12" db="EMBL/GenBank/DDBJ databases">
        <title>Insight into the proteome of Arion vulgaris.</title>
        <authorList>
            <person name="Aradska J."/>
            <person name="Bulat T."/>
            <person name="Smidak R."/>
            <person name="Sarate P."/>
            <person name="Gangsoo J."/>
            <person name="Sialana F."/>
            <person name="Bilban M."/>
            <person name="Lubec G."/>
        </authorList>
    </citation>
    <scope>NUCLEOTIDE SEQUENCE</scope>
    <source>
        <tissue evidence="2">Skin</tissue>
    </source>
</reference>
<protein>
    <submittedName>
        <fullName evidence="2">Uncharacterized protein</fullName>
    </submittedName>
</protein>
<sequence length="239" mass="26517">CDTKYISDIVSDNNGNVLPSHKTQTVSITTENIQLSQLESNMNNKSEKAVITNVGPHIQASKQVLDGNTSMKTDEQANNNTYSDRNDQSDISLRKDTNKASSLQQEASATSEKNQPSKSAPSKNKKTKLKTPKTKKVTEDGEPQVKEKRRKSLLALLHLTKSHKKDKKDSSMISSPDSSPKDNNLDVKPKEKTNKKKKIDKKVKRSKNKSGSPDPVDTSQSSEYYKNLAICSVFHSDTP</sequence>
<accession>A0A0B7BXU0</accession>
<organism evidence="2">
    <name type="scientific">Arion vulgaris</name>
    <dbReference type="NCBI Taxonomy" id="1028688"/>
    <lineage>
        <taxon>Eukaryota</taxon>
        <taxon>Metazoa</taxon>
        <taxon>Spiralia</taxon>
        <taxon>Lophotrochozoa</taxon>
        <taxon>Mollusca</taxon>
        <taxon>Gastropoda</taxon>
        <taxon>Heterobranchia</taxon>
        <taxon>Euthyneura</taxon>
        <taxon>Panpulmonata</taxon>
        <taxon>Eupulmonata</taxon>
        <taxon>Stylommatophora</taxon>
        <taxon>Helicina</taxon>
        <taxon>Arionoidea</taxon>
        <taxon>Arionidae</taxon>
        <taxon>Arion</taxon>
    </lineage>
</organism>
<dbReference type="AlphaFoldDB" id="A0A0B7BXU0"/>
<evidence type="ECO:0000256" key="1">
    <source>
        <dbReference type="SAM" id="MobiDB-lite"/>
    </source>
</evidence>
<feature type="compositionally biased region" description="Basic residues" evidence="1">
    <location>
        <begin position="123"/>
        <end position="135"/>
    </location>
</feature>
<gene>
    <name evidence="2" type="primary">ORF214159</name>
</gene>
<feature type="compositionally biased region" description="Basic residues" evidence="1">
    <location>
        <begin position="193"/>
        <end position="208"/>
    </location>
</feature>
<feature type="non-terminal residue" evidence="2">
    <location>
        <position position="239"/>
    </location>
</feature>